<evidence type="ECO:0000313" key="2">
    <source>
        <dbReference type="Proteomes" id="UP000011718"/>
    </source>
</evidence>
<organism evidence="1 2">
    <name type="scientific">Methanosarcina mazei Tuc01</name>
    <dbReference type="NCBI Taxonomy" id="1236903"/>
    <lineage>
        <taxon>Archaea</taxon>
        <taxon>Methanobacteriati</taxon>
        <taxon>Methanobacteriota</taxon>
        <taxon>Stenosarchaea group</taxon>
        <taxon>Methanomicrobia</taxon>
        <taxon>Methanosarcinales</taxon>
        <taxon>Methanosarcinaceae</taxon>
        <taxon>Methanosarcina</taxon>
    </lineage>
</organism>
<dbReference type="EMBL" id="CP004144">
    <property type="protein sequence ID" value="AGF96537.1"/>
    <property type="molecule type" value="Genomic_DNA"/>
</dbReference>
<reference evidence="1 2" key="1">
    <citation type="journal article" date="2013" name="Genome Announc.">
        <title>Complete Genome of a Methanosarcina mazei Strain Isolated from Sediment Samples from an Amazonian Flooded Area.</title>
        <authorList>
            <person name="Assis das Gracas D."/>
            <person name="Thiago Juca Ramos R."/>
            <person name="Vieira Araujo A.C."/>
            <person name="Zahlouth R."/>
            <person name="Ribeiro Carneiro A."/>
            <person name="Souza Lopes T."/>
            <person name="Azevedo Barauna R."/>
            <person name="Azevedo V."/>
            <person name="Cruz Schneider M.P."/>
            <person name="Pellizari V.H."/>
            <person name="Silva A."/>
        </authorList>
    </citation>
    <scope>NUCLEOTIDE SEQUENCE [LARGE SCALE GENOMIC DNA]</scope>
    <source>
        <strain evidence="1 2">Tuc01</strain>
    </source>
</reference>
<gene>
    <name evidence="1" type="ORF">MmTuc01_1148</name>
</gene>
<dbReference type="HOGENOM" id="CLU_3178588_0_0_2"/>
<dbReference type="AlphaFoldDB" id="M1P7Z3"/>
<sequence>MSLSLLIERGHLFSPSSFNNRFISEIITGYFTNDIFPEFTLAFHIT</sequence>
<protein>
    <submittedName>
        <fullName evidence="1">Uncharacterized protein</fullName>
    </submittedName>
</protein>
<accession>M1P7Z3</accession>
<proteinExistence type="predicted"/>
<dbReference type="KEGG" id="mmaz:MmTuc01_1148"/>
<dbReference type="Proteomes" id="UP000011718">
    <property type="component" value="Chromosome"/>
</dbReference>
<evidence type="ECO:0000313" key="1">
    <source>
        <dbReference type="EMBL" id="AGF96537.1"/>
    </source>
</evidence>
<name>M1P7Z3_METMZ</name>
<dbReference type="BioCyc" id="MMAZ1236903:G139K-1095-MONOMER"/>